<keyword evidence="1" id="KW-0472">Membrane</keyword>
<reference evidence="2" key="1">
    <citation type="submission" date="2017-02" db="EMBL/GenBank/DDBJ databases">
        <authorList>
            <person name="Regsiter A."/>
            <person name="William W."/>
        </authorList>
    </citation>
    <scope>NUCLEOTIDE SEQUENCE</scope>
    <source>
        <strain evidence="2">BdmA 4</strain>
    </source>
</reference>
<dbReference type="EMBL" id="FWDO01000004">
    <property type="protein sequence ID" value="SLM17769.1"/>
    <property type="molecule type" value="Genomic_DNA"/>
</dbReference>
<sequence length="62" mass="6507">MTFAAVSVRDSENIGIRPLGPDSEMLRRAISAFATSLIVSISIAIIISILLLTLGLTGSSVF</sequence>
<name>A0A3P3XP08_9SPIR</name>
<evidence type="ECO:0000256" key="1">
    <source>
        <dbReference type="SAM" id="Phobius"/>
    </source>
</evidence>
<proteinExistence type="predicted"/>
<keyword evidence="1" id="KW-1133">Transmembrane helix</keyword>
<accession>A0A3P3XP08</accession>
<keyword evidence="1" id="KW-0812">Transmembrane</keyword>
<feature type="transmembrane region" description="Helical" evidence="1">
    <location>
        <begin position="32"/>
        <end position="56"/>
    </location>
</feature>
<dbReference type="AlphaFoldDB" id="A0A3P3XP08"/>
<gene>
    <name evidence="2" type="ORF">SPIRO4BDMA_40338</name>
</gene>
<protein>
    <submittedName>
        <fullName evidence="2">Uncharacterized protein</fullName>
    </submittedName>
</protein>
<evidence type="ECO:0000313" key="2">
    <source>
        <dbReference type="EMBL" id="SLM17769.1"/>
    </source>
</evidence>
<organism evidence="2">
    <name type="scientific">uncultured spirochete</name>
    <dbReference type="NCBI Taxonomy" id="156406"/>
    <lineage>
        <taxon>Bacteria</taxon>
        <taxon>Pseudomonadati</taxon>
        <taxon>Spirochaetota</taxon>
        <taxon>Spirochaetia</taxon>
        <taxon>Spirochaetales</taxon>
        <taxon>environmental samples</taxon>
    </lineage>
</organism>